<evidence type="ECO:0000256" key="2">
    <source>
        <dbReference type="ARBA" id="ARBA00007991"/>
    </source>
</evidence>
<dbReference type="OMA" id="SFHYVFH"/>
<proteinExistence type="inferred from homology"/>
<dbReference type="Pfam" id="PF03810">
    <property type="entry name" value="IBN_N"/>
    <property type="match status" value="1"/>
</dbReference>
<dbReference type="FunFam" id="1.25.10.10:FF:001096">
    <property type="entry name" value="Predicted protein"/>
    <property type="match status" value="1"/>
</dbReference>
<dbReference type="GO" id="GO:0005635">
    <property type="term" value="C:nuclear envelope"/>
    <property type="evidence" value="ECO:0000318"/>
    <property type="project" value="GO_Central"/>
</dbReference>
<comment type="subcellular location">
    <subcellularLocation>
        <location evidence="1">Nucleus</location>
    </subcellularLocation>
</comment>
<dbReference type="GO" id="GO:0006955">
    <property type="term" value="P:immune response"/>
    <property type="evidence" value="ECO:0007669"/>
    <property type="project" value="EnsemblPlants"/>
</dbReference>
<dbReference type="SMART" id="SM00913">
    <property type="entry name" value="IBN_N"/>
    <property type="match status" value="1"/>
</dbReference>
<reference evidence="8" key="1">
    <citation type="journal article" date="2013" name="Science">
        <title>The Amborella genome and the evolution of flowering plants.</title>
        <authorList>
            <consortium name="Amborella Genome Project"/>
        </authorList>
    </citation>
    <scope>NUCLEOTIDE SEQUENCE [LARGE SCALE GENOMIC DNA]</scope>
</reference>
<keyword evidence="3" id="KW-0813">Transport</keyword>
<accession>W1PE43</accession>
<feature type="region of interest" description="Disordered" evidence="5">
    <location>
        <begin position="927"/>
        <end position="949"/>
    </location>
</feature>
<dbReference type="Gene3D" id="1.25.10.10">
    <property type="entry name" value="Leucine-rich Repeat Variant"/>
    <property type="match status" value="1"/>
</dbReference>
<dbReference type="SUPFAM" id="SSF48371">
    <property type="entry name" value="ARM repeat"/>
    <property type="match status" value="1"/>
</dbReference>
<evidence type="ECO:0000256" key="1">
    <source>
        <dbReference type="ARBA" id="ARBA00004123"/>
    </source>
</evidence>
<dbReference type="GO" id="GO:0006606">
    <property type="term" value="P:protein import into nucleus"/>
    <property type="evidence" value="ECO:0000318"/>
    <property type="project" value="GO_Central"/>
</dbReference>
<dbReference type="PROSITE" id="PS50166">
    <property type="entry name" value="IMPORTIN_B_NT"/>
    <property type="match status" value="1"/>
</dbReference>
<dbReference type="KEGG" id="atr:18433499"/>
<dbReference type="GO" id="GO:0005049">
    <property type="term" value="F:nuclear export signal receptor activity"/>
    <property type="evidence" value="ECO:0007669"/>
    <property type="project" value="EnsemblPlants"/>
</dbReference>
<dbReference type="GO" id="GO:0005829">
    <property type="term" value="C:cytosol"/>
    <property type="evidence" value="ECO:0000318"/>
    <property type="project" value="GO_Central"/>
</dbReference>
<evidence type="ECO:0000256" key="5">
    <source>
        <dbReference type="SAM" id="MobiDB-lite"/>
    </source>
</evidence>
<evidence type="ECO:0000256" key="4">
    <source>
        <dbReference type="ARBA" id="ARBA00023242"/>
    </source>
</evidence>
<feature type="domain" description="Importin N-terminal" evidence="6">
    <location>
        <begin position="29"/>
        <end position="104"/>
    </location>
</feature>
<evidence type="ECO:0000313" key="7">
    <source>
        <dbReference type="EMBL" id="ERN05325.1"/>
    </source>
</evidence>
<sequence>MALSASDLSTLYTLLINALSADQNIRMPAEVALSQCEGKPGFCSCLLEIIGSKDLASQTYTRLLATVYFKNSINRYWRHRSDSSGISNDEKVYLRRKLLEHLREENYQIAVQIAVHISKIARIDYPKEWPDLFSLLAQQLPSADTLTSHRVYMVLFRTLKELSTKRLGVDQRNFAEISSHFFGYTWNLWQGDIHTILQQFSLLIQYPVGDKSAELQDGLHLICERWLLCLKIISHMVVSGFPRDSKSMQEVQPVKEVCPALLKAIQSFLPYFSSFQESSQEFFDFTKRACSKLIKVLVSIQGTHPYSFGDRSVLAPVLDFCLNKITNPEPHILSFTVFLIQCMVLVKSILECKDYRQKLVGHVINENVITLEHARKSIVKAVEEVISSVMPAERIILLCNILIRRYFVFTASDLDEWYREPEEFHHEQDMVTWTEKLRPCAEALYITLFENYKHLLCPVVLSILQEAMNSCPAVETQITSAMLLKEAAYNSVGYVHYDLSGHLSFKDWFDGALSLELSNDHPNRRIIHRRVALILGQWVSEIKGDIRRSVYGAVVRLLQDSDLAVRLSAARSLFYLIEDANFSEQDFADFLPTCLELCFKLIEEVQEFDSKVQVLNLISIMIERLGGQIIQFANKLVGFFERVWEESSGESLLQIQVLLALRNFVVALGPQSPMCYSILFPILQRGIDINNPDELNLLEDSIVLWEATLSHAPSMVPELLKFFPHLFSIMERNFDHLQVGLNIIECYIILGGSDFLNQHASILAKLLDGIVGNVNDKGLLSTLPIIELLVQCFPRDASPLIDRVLQKMVVICLSGGEDQDPSKTAIRAHSGAILARLVVLNTSYFAHLISEASLLVMLQQGGVKVERSILLYLVDVWLDKVDNVAILQKKTYALALSILLTLREPQLLDKVDLILSLCASVIAGGTEENGKDDSSSDETNSSGFHMEGNSFMGATTKELRRRQIKCSDPIKQLSLENILRENLQACAALHGDASFNEAVGRLHPTVLAQLRQALKIG</sequence>
<dbReference type="InterPro" id="IPR058669">
    <property type="entry name" value="TPR_IPO7/11-like"/>
</dbReference>
<evidence type="ECO:0000259" key="6">
    <source>
        <dbReference type="PROSITE" id="PS50166"/>
    </source>
</evidence>
<organism evidence="7 8">
    <name type="scientific">Amborella trichopoda</name>
    <dbReference type="NCBI Taxonomy" id="13333"/>
    <lineage>
        <taxon>Eukaryota</taxon>
        <taxon>Viridiplantae</taxon>
        <taxon>Streptophyta</taxon>
        <taxon>Embryophyta</taxon>
        <taxon>Tracheophyta</taxon>
        <taxon>Spermatophyta</taxon>
        <taxon>Magnoliopsida</taxon>
        <taxon>Amborellales</taxon>
        <taxon>Amborellaceae</taxon>
        <taxon>Amborella</taxon>
    </lineage>
</organism>
<dbReference type="InterPro" id="IPR011989">
    <property type="entry name" value="ARM-like"/>
</dbReference>
<evidence type="ECO:0000256" key="3">
    <source>
        <dbReference type="ARBA" id="ARBA00022448"/>
    </source>
</evidence>
<dbReference type="Pfam" id="PF25758">
    <property type="entry name" value="TPR_IPO11"/>
    <property type="match status" value="1"/>
</dbReference>
<comment type="similarity">
    <text evidence="2">Belongs to the importin beta family.</text>
</comment>
<protein>
    <recommendedName>
        <fullName evidence="6">Importin N-terminal domain-containing protein</fullName>
    </recommendedName>
</protein>
<keyword evidence="4" id="KW-0539">Nucleus</keyword>
<dbReference type="HOGENOM" id="CLU_003886_0_0_1"/>
<dbReference type="InterPro" id="IPR001494">
    <property type="entry name" value="Importin-beta_N"/>
</dbReference>
<keyword evidence="8" id="KW-1185">Reference proteome</keyword>
<dbReference type="EMBL" id="KI394011">
    <property type="protein sequence ID" value="ERN05325.1"/>
    <property type="molecule type" value="Genomic_DNA"/>
</dbReference>
<dbReference type="Proteomes" id="UP000017836">
    <property type="component" value="Unassembled WGS sequence"/>
</dbReference>
<dbReference type="PANTHER" id="PTHR10997">
    <property type="entry name" value="IMPORTIN-7, 8, 11"/>
    <property type="match status" value="1"/>
</dbReference>
<dbReference type="OrthoDB" id="361693at2759"/>
<dbReference type="PANTHER" id="PTHR10997:SF7">
    <property type="entry name" value="IMPORTIN-11"/>
    <property type="match status" value="1"/>
</dbReference>
<dbReference type="AlphaFoldDB" id="W1PE43"/>
<dbReference type="GO" id="GO:0031267">
    <property type="term" value="F:small GTPase binding"/>
    <property type="evidence" value="ECO:0007669"/>
    <property type="project" value="InterPro"/>
</dbReference>
<gene>
    <name evidence="7" type="ORF">AMTR_s00007p00173730</name>
</gene>
<evidence type="ECO:0000313" key="8">
    <source>
        <dbReference type="Proteomes" id="UP000017836"/>
    </source>
</evidence>
<dbReference type="InterPro" id="IPR016024">
    <property type="entry name" value="ARM-type_fold"/>
</dbReference>
<dbReference type="eggNOG" id="KOG1993">
    <property type="taxonomic scope" value="Eukaryota"/>
</dbReference>
<name>W1PE43_AMBTC</name>
<dbReference type="Gramene" id="ERN05325">
    <property type="protein sequence ID" value="ERN05325"/>
    <property type="gene ID" value="AMTR_s00007p00173730"/>
</dbReference>
<dbReference type="STRING" id="13333.W1PE43"/>